<evidence type="ECO:0000313" key="2">
    <source>
        <dbReference type="EMBL" id="APU87154.1"/>
    </source>
</evidence>
<reference evidence="2" key="1">
    <citation type="submission" date="2016-05" db="EMBL/GenBank/DDBJ databases">
        <authorList>
            <person name="Lavstsen T."/>
            <person name="Jespersen J.S."/>
        </authorList>
    </citation>
    <scope>NUCLEOTIDE SEQUENCE</scope>
    <source>
        <strain evidence="2">CDC69096</strain>
        <plasmid evidence="2">pNPD8_2</plasmid>
    </source>
</reference>
<proteinExistence type="predicted"/>
<organism evidence="2">
    <name type="scientific">Clostridium botulinum</name>
    <dbReference type="NCBI Taxonomy" id="1491"/>
    <lineage>
        <taxon>Bacteria</taxon>
        <taxon>Bacillati</taxon>
        <taxon>Bacillota</taxon>
        <taxon>Clostridia</taxon>
        <taxon>Eubacteriales</taxon>
        <taxon>Clostridiaceae</taxon>
        <taxon>Clostridium</taxon>
    </lineage>
</organism>
<sequence>MEATNATLINTINQKEEEILSYKNQYSTINKLIEKEKNKMQNIKNSLENLINTIE</sequence>
<keyword evidence="2" id="KW-0614">Plasmid</keyword>
<feature type="coiled-coil region" evidence="1">
    <location>
        <begin position="5"/>
        <end position="53"/>
    </location>
</feature>
<evidence type="ECO:0000256" key="1">
    <source>
        <dbReference type="SAM" id="Coils"/>
    </source>
</evidence>
<gene>
    <name evidence="2" type="ORF">NPD8_3880</name>
</gene>
<accession>A0A1L7JN92</accession>
<geneLocation type="plasmid" evidence="2">
    <name>pNPD8_2</name>
</geneLocation>
<keyword evidence="1" id="KW-0175">Coiled coil</keyword>
<dbReference type="AlphaFoldDB" id="A0A1L7JN92"/>
<dbReference type="RefSeq" id="WP_236893541.1">
    <property type="nucleotide sequence ID" value="NZ_CP015716.1"/>
</dbReference>
<dbReference type="EMBL" id="CP015716">
    <property type="protein sequence ID" value="APU87154.1"/>
    <property type="molecule type" value="Genomic_DNA"/>
</dbReference>
<protein>
    <submittedName>
        <fullName evidence="2">Septum formation inhibitor-activating ATPase domain protein</fullName>
    </submittedName>
</protein>
<name>A0A1L7JN92_CLOBO</name>